<name>A0A0A2JF70_PENEN</name>
<evidence type="ECO:0000256" key="2">
    <source>
        <dbReference type="ARBA" id="ARBA00022692"/>
    </source>
</evidence>
<dbReference type="PROSITE" id="PS50850">
    <property type="entry name" value="MFS"/>
    <property type="match status" value="1"/>
</dbReference>
<evidence type="ECO:0000256" key="4">
    <source>
        <dbReference type="ARBA" id="ARBA00023136"/>
    </source>
</evidence>
<gene>
    <name evidence="7" type="ORF">PEX2_060330</name>
</gene>
<dbReference type="SUPFAM" id="SSF103473">
    <property type="entry name" value="MFS general substrate transporter"/>
    <property type="match status" value="1"/>
</dbReference>
<dbReference type="Pfam" id="PF07690">
    <property type="entry name" value="MFS_1"/>
    <property type="match status" value="1"/>
</dbReference>
<dbReference type="VEuPathDB" id="FungiDB:PEXP_068930"/>
<feature type="transmembrane region" description="Helical" evidence="5">
    <location>
        <begin position="118"/>
        <end position="136"/>
    </location>
</feature>
<feature type="transmembrane region" description="Helical" evidence="5">
    <location>
        <begin position="318"/>
        <end position="337"/>
    </location>
</feature>
<dbReference type="EMBL" id="JQFZ01000250">
    <property type="protein sequence ID" value="KGO53426.1"/>
    <property type="molecule type" value="Genomic_DNA"/>
</dbReference>
<feature type="domain" description="Major facilitator superfamily (MFS) profile" evidence="6">
    <location>
        <begin position="51"/>
        <end position="434"/>
    </location>
</feature>
<dbReference type="GeneID" id="27678725"/>
<evidence type="ECO:0000256" key="3">
    <source>
        <dbReference type="ARBA" id="ARBA00022989"/>
    </source>
</evidence>
<organism evidence="7 8">
    <name type="scientific">Penicillium expansum</name>
    <name type="common">Blue mold rot fungus</name>
    <dbReference type="NCBI Taxonomy" id="27334"/>
    <lineage>
        <taxon>Eukaryota</taxon>
        <taxon>Fungi</taxon>
        <taxon>Dikarya</taxon>
        <taxon>Ascomycota</taxon>
        <taxon>Pezizomycotina</taxon>
        <taxon>Eurotiomycetes</taxon>
        <taxon>Eurotiomycetidae</taxon>
        <taxon>Eurotiales</taxon>
        <taxon>Aspergillaceae</taxon>
        <taxon>Penicillium</taxon>
    </lineage>
</organism>
<dbReference type="STRING" id="27334.A0A0A2JF70"/>
<dbReference type="PANTHER" id="PTHR23502">
    <property type="entry name" value="MAJOR FACILITATOR SUPERFAMILY"/>
    <property type="match status" value="1"/>
</dbReference>
<evidence type="ECO:0000259" key="6">
    <source>
        <dbReference type="PROSITE" id="PS50850"/>
    </source>
</evidence>
<sequence length="434" mass="47306">MTRIWPKGSLINSQAEPEKDPASLDPAYLVKWDQDDVLNPQNWTPRYKWWVTFQLGMLAFAGSLGSSITTPADDTIAKYTGVSSEVAVLDVSLYILGFVFGPIIWAPLSEIWGRRVSILPAVFCLALFSIGTGVSTNAASVFVTRFFAGFFGSAPISNVTAALGDIWSKETRGTAISLYAVAVNGGPALGPVIGAALLLNPNMGWRWTAYIHAIWVFVIFTLTFFCLPEVYPLVLLKRKAQMLRKKTNDSRFYHPHEHLKLDVKSVLTKQLARPLIMLFTEPIVTCVAFYASFVYGVMYLTLEVFPIAFQQSRGWNHLVGSLPFLGLLIGVISEANGKAVPEARLPPMAFGAVFIVIGLFWIYAASSTAAITFLRSLLAAGLPLAAKPMIRALGIGPAVSIVGAVAAVLLPVPFLFMKYGPKLRELSKLAPEDS</sequence>
<comment type="caution">
    <text evidence="7">The sequence shown here is derived from an EMBL/GenBank/DDBJ whole genome shotgun (WGS) entry which is preliminary data.</text>
</comment>
<evidence type="ECO:0000313" key="7">
    <source>
        <dbReference type="EMBL" id="KGO53426.1"/>
    </source>
</evidence>
<evidence type="ECO:0000256" key="1">
    <source>
        <dbReference type="ARBA" id="ARBA00004141"/>
    </source>
</evidence>
<dbReference type="InterPro" id="IPR036259">
    <property type="entry name" value="MFS_trans_sf"/>
</dbReference>
<keyword evidence="8" id="KW-1185">Reference proteome</keyword>
<dbReference type="HOGENOM" id="CLU_008455_11_4_1"/>
<feature type="transmembrane region" description="Helical" evidence="5">
    <location>
        <begin position="86"/>
        <end position="106"/>
    </location>
</feature>
<feature type="transmembrane region" description="Helical" evidence="5">
    <location>
        <begin position="394"/>
        <end position="416"/>
    </location>
</feature>
<dbReference type="GO" id="GO:0022857">
    <property type="term" value="F:transmembrane transporter activity"/>
    <property type="evidence" value="ECO:0007669"/>
    <property type="project" value="InterPro"/>
</dbReference>
<dbReference type="Proteomes" id="UP000030143">
    <property type="component" value="Unassembled WGS sequence"/>
</dbReference>
<feature type="transmembrane region" description="Helical" evidence="5">
    <location>
        <begin position="49"/>
        <end position="66"/>
    </location>
</feature>
<dbReference type="Gene3D" id="1.20.1250.20">
    <property type="entry name" value="MFS general substrate transporter like domains"/>
    <property type="match status" value="1"/>
</dbReference>
<evidence type="ECO:0000256" key="5">
    <source>
        <dbReference type="SAM" id="Phobius"/>
    </source>
</evidence>
<feature type="transmembrane region" description="Helical" evidence="5">
    <location>
        <begin position="142"/>
        <end position="164"/>
    </location>
</feature>
<comment type="subcellular location">
    <subcellularLocation>
        <location evidence="1">Membrane</location>
        <topology evidence="1">Multi-pass membrane protein</topology>
    </subcellularLocation>
</comment>
<dbReference type="PANTHER" id="PTHR23502:SF49">
    <property type="entry name" value="MAJOR FACILITATOR SUPERFAMILY (MFS) PROFILE DOMAIN-CONTAINING PROTEIN"/>
    <property type="match status" value="1"/>
</dbReference>
<dbReference type="GO" id="GO:0005886">
    <property type="term" value="C:plasma membrane"/>
    <property type="evidence" value="ECO:0007669"/>
    <property type="project" value="TreeGrafter"/>
</dbReference>
<keyword evidence="2 5" id="KW-0812">Transmembrane</keyword>
<evidence type="ECO:0000313" key="8">
    <source>
        <dbReference type="Proteomes" id="UP000030143"/>
    </source>
</evidence>
<dbReference type="AlphaFoldDB" id="A0A0A2JF70"/>
<feature type="transmembrane region" description="Helical" evidence="5">
    <location>
        <begin position="349"/>
        <end position="374"/>
    </location>
</feature>
<feature type="transmembrane region" description="Helical" evidence="5">
    <location>
        <begin position="210"/>
        <end position="236"/>
    </location>
</feature>
<proteinExistence type="predicted"/>
<feature type="transmembrane region" description="Helical" evidence="5">
    <location>
        <begin position="275"/>
        <end position="298"/>
    </location>
</feature>
<keyword evidence="3 5" id="KW-1133">Transmembrane helix</keyword>
<keyword evidence="4 5" id="KW-0472">Membrane</keyword>
<accession>A0A0A2JF70</accession>
<protein>
    <submittedName>
        <fullName evidence="7">Major facilitator superfamily domain, general substrate transporter</fullName>
    </submittedName>
</protein>
<reference evidence="7 8" key="1">
    <citation type="journal article" date="2015" name="Mol. Plant Microbe Interact.">
        <title>Genome, transcriptome, and functional analyses of Penicillium expansum provide new insights into secondary metabolism and pathogenicity.</title>
        <authorList>
            <person name="Ballester A.R."/>
            <person name="Marcet-Houben M."/>
            <person name="Levin E."/>
            <person name="Sela N."/>
            <person name="Selma-Lazaro C."/>
            <person name="Carmona L."/>
            <person name="Wisniewski M."/>
            <person name="Droby S."/>
            <person name="Gonzalez-Candelas L."/>
            <person name="Gabaldon T."/>
        </authorList>
    </citation>
    <scope>NUCLEOTIDE SEQUENCE [LARGE SCALE GENOMIC DNA]</scope>
    <source>
        <strain evidence="7 8">MD-8</strain>
    </source>
</reference>
<dbReference type="InterPro" id="IPR011701">
    <property type="entry name" value="MFS"/>
</dbReference>
<dbReference type="InterPro" id="IPR020846">
    <property type="entry name" value="MFS_dom"/>
</dbReference>
<feature type="transmembrane region" description="Helical" evidence="5">
    <location>
        <begin position="176"/>
        <end position="198"/>
    </location>
</feature>
<dbReference type="RefSeq" id="XP_016596028.1">
    <property type="nucleotide sequence ID" value="XM_016743306.1"/>
</dbReference>